<keyword evidence="4" id="KW-1185">Reference proteome</keyword>
<reference evidence="4" key="1">
    <citation type="journal article" date="2019" name="Int. J. Syst. Evol. Microbiol.">
        <title>The Global Catalogue of Microorganisms (GCM) 10K type strain sequencing project: providing services to taxonomists for standard genome sequencing and annotation.</title>
        <authorList>
            <consortium name="The Broad Institute Genomics Platform"/>
            <consortium name="The Broad Institute Genome Sequencing Center for Infectious Disease"/>
            <person name="Wu L."/>
            <person name="Ma J."/>
        </authorList>
    </citation>
    <scope>NUCLEOTIDE SEQUENCE [LARGE SCALE GENOMIC DNA]</scope>
    <source>
        <strain evidence="4">CGMCC 1.15795</strain>
    </source>
</reference>
<evidence type="ECO:0000256" key="1">
    <source>
        <dbReference type="SAM" id="MobiDB-lite"/>
    </source>
</evidence>
<evidence type="ECO:0000313" key="3">
    <source>
        <dbReference type="EMBL" id="MFD1872140.1"/>
    </source>
</evidence>
<dbReference type="EMBL" id="JBHUFD010000002">
    <property type="protein sequence ID" value="MFD1872140.1"/>
    <property type="molecule type" value="Genomic_DNA"/>
</dbReference>
<comment type="caution">
    <text evidence="3">The sequence shown here is derived from an EMBL/GenBank/DDBJ whole genome shotgun (WGS) entry which is preliminary data.</text>
</comment>
<sequence>MTKFLFPLLALGAGLLASCQPTATTTSTPPPAEATAAPAPGPAPTEASARAAVARHIQTLPNAALYVPDSARVNDNEASWQVLVPRTDWAGRMPNRARFEVDKQTGQVSSQPVK</sequence>
<feature type="signal peptide" evidence="2">
    <location>
        <begin position="1"/>
        <end position="23"/>
    </location>
</feature>
<proteinExistence type="predicted"/>
<evidence type="ECO:0008006" key="5">
    <source>
        <dbReference type="Google" id="ProtNLM"/>
    </source>
</evidence>
<evidence type="ECO:0000256" key="2">
    <source>
        <dbReference type="SAM" id="SignalP"/>
    </source>
</evidence>
<dbReference type="RefSeq" id="WP_382312520.1">
    <property type="nucleotide sequence ID" value="NZ_JBHUFD010000002.1"/>
</dbReference>
<keyword evidence="2" id="KW-0732">Signal</keyword>
<feature type="region of interest" description="Disordered" evidence="1">
    <location>
        <begin position="21"/>
        <end position="47"/>
    </location>
</feature>
<protein>
    <recommendedName>
        <fullName evidence="5">PepSY domain-containing protein</fullName>
    </recommendedName>
</protein>
<dbReference type="Proteomes" id="UP001597197">
    <property type="component" value="Unassembled WGS sequence"/>
</dbReference>
<gene>
    <name evidence="3" type="ORF">ACFSDX_06865</name>
</gene>
<name>A0ABW4QSX3_9BACT</name>
<accession>A0ABW4QSX3</accession>
<feature type="chain" id="PRO_5045104264" description="PepSY domain-containing protein" evidence="2">
    <location>
        <begin position="24"/>
        <end position="114"/>
    </location>
</feature>
<dbReference type="PROSITE" id="PS51257">
    <property type="entry name" value="PROKAR_LIPOPROTEIN"/>
    <property type="match status" value="1"/>
</dbReference>
<organism evidence="3 4">
    <name type="scientific">Hymenobacter bucti</name>
    <dbReference type="NCBI Taxonomy" id="1844114"/>
    <lineage>
        <taxon>Bacteria</taxon>
        <taxon>Pseudomonadati</taxon>
        <taxon>Bacteroidota</taxon>
        <taxon>Cytophagia</taxon>
        <taxon>Cytophagales</taxon>
        <taxon>Hymenobacteraceae</taxon>
        <taxon>Hymenobacter</taxon>
    </lineage>
</organism>
<evidence type="ECO:0000313" key="4">
    <source>
        <dbReference type="Proteomes" id="UP001597197"/>
    </source>
</evidence>